<dbReference type="InterPro" id="IPR032514">
    <property type="entry name" value="GtaA_central"/>
</dbReference>
<keyword evidence="7" id="KW-1185">Reference proteome</keyword>
<dbReference type="Proteomes" id="UP000813824">
    <property type="component" value="Unassembled WGS sequence"/>
</dbReference>
<feature type="domain" description="Glutaminase A N-terminal" evidence="5">
    <location>
        <begin position="103"/>
        <end position="334"/>
    </location>
</feature>
<dbReference type="SUPFAM" id="SSF48208">
    <property type="entry name" value="Six-hairpin glycosidases"/>
    <property type="match status" value="1"/>
</dbReference>
<dbReference type="OrthoDB" id="3918848at2759"/>
<name>A0A8K0XV92_9AGAR</name>
<accession>A0A8K0XV92</accession>
<sequence length="904" mass="97505">MVPGFIFACLLALATCPSFVASQNFPAWIPLVLRSPYHDAWTSSTAPMSNWPTFWSSAANNVQILGWVGYIKVDGTAYRWIGGENDSSNSSLAQLLDLEVTPTRTIMSMQAGQSVLFNVTMLSPIEESDPVKQSLPFSYVYLDVVASDDQPHEIAVYMDISAEWASGNRSQPVSWSSSNTDTSITLQYQLLSPVQFQETANQADDVTTFIAMRAGPSVSSTIALDQGARQGFVHGSIPPRRPESQGPIAFPFPVYAIVAELGSIAQTTQSIVWALGSVRNPVVQYTTGTGTIQNRAPYFMTKYGDIQDAVDAFLLDFDNSKAHAIELDNRISQDASSISPVYSNLVSLSARQAIGATELTVASGTDGKLNTSDVMMFMKNIGNPDGQRVNPVEIIYAAFPFFLYLNPTYAGYLLAPLFDYQASSQSTQPYAAKDLGTTYPKATGNNREHSQGIEQSGNMLIMTLAHARISGDGKFINQYYGLLEKWARYLVNNTMLPTSNQISADLESRANITNLVVKGIIGVRAMAEISKSLGKNDDVTAFSTAALQMSETWESLALSSDRSHILATYGDEESWALPYNLYADQLLQTNLINTTVYASETSYLKGLMSETPKSNLVTSFGLPISTTTTIQGHTAWTLFTAAIMSDPATRDMLLQPIWNQVVTNTSTFPYSDVYNLNSGALVSGSASPALGGIFAPLALRLSAKTIVAPPPSPGSDPQKSSIIGPVVGGVVGGLVLITLAIVAVIFWRRRRQQRISNDHGCPIVVDEMRVDPIVVYGLGQLQRGSSQPRYADMSMDSREISNATAVASETASRPNLPNPRSTKSREAGYRAPAGPPTASTAAYTTSNSGGGSSAPASSQEPPSTVASRSVVEGLRAEVEELRRAMLELHADSIMPPPSYTTDQH</sequence>
<reference evidence="6" key="1">
    <citation type="journal article" date="2021" name="New Phytol.">
        <title>Evolutionary innovations through gain and loss of genes in the ectomycorrhizal Boletales.</title>
        <authorList>
            <person name="Wu G."/>
            <person name="Miyauchi S."/>
            <person name="Morin E."/>
            <person name="Kuo A."/>
            <person name="Drula E."/>
            <person name="Varga T."/>
            <person name="Kohler A."/>
            <person name="Feng B."/>
            <person name="Cao Y."/>
            <person name="Lipzen A."/>
            <person name="Daum C."/>
            <person name="Hundley H."/>
            <person name="Pangilinan J."/>
            <person name="Johnson J."/>
            <person name="Barry K."/>
            <person name="LaButti K."/>
            <person name="Ng V."/>
            <person name="Ahrendt S."/>
            <person name="Min B."/>
            <person name="Choi I.G."/>
            <person name="Park H."/>
            <person name="Plett J.M."/>
            <person name="Magnuson J."/>
            <person name="Spatafora J.W."/>
            <person name="Nagy L.G."/>
            <person name="Henrissat B."/>
            <person name="Grigoriev I.V."/>
            <person name="Yang Z.L."/>
            <person name="Xu J."/>
            <person name="Martin F.M."/>
        </authorList>
    </citation>
    <scope>NUCLEOTIDE SEQUENCE</scope>
    <source>
        <strain evidence="6">KKN 215</strain>
    </source>
</reference>
<dbReference type="InterPro" id="IPR052743">
    <property type="entry name" value="Glutaminase_GtaA"/>
</dbReference>
<feature type="transmembrane region" description="Helical" evidence="2">
    <location>
        <begin position="722"/>
        <end position="747"/>
    </location>
</feature>
<dbReference type="EMBL" id="JAEVFJ010000002">
    <property type="protein sequence ID" value="KAH8107238.1"/>
    <property type="molecule type" value="Genomic_DNA"/>
</dbReference>
<feature type="signal peptide" evidence="3">
    <location>
        <begin position="1"/>
        <end position="22"/>
    </location>
</feature>
<keyword evidence="2" id="KW-0472">Membrane</keyword>
<evidence type="ECO:0000256" key="3">
    <source>
        <dbReference type="SAM" id="SignalP"/>
    </source>
</evidence>
<keyword evidence="2" id="KW-1133">Transmembrane helix</keyword>
<protein>
    <recommendedName>
        <fullName evidence="8">DUF1793-domain-containing protein</fullName>
    </recommendedName>
</protein>
<keyword evidence="3" id="KW-0732">Signal</keyword>
<comment type="caution">
    <text evidence="6">The sequence shown here is derived from an EMBL/GenBank/DDBJ whole genome shotgun (WGS) entry which is preliminary data.</text>
</comment>
<proteinExistence type="predicted"/>
<dbReference type="Pfam" id="PF16335">
    <property type="entry name" value="GtaA_6_Hairpin"/>
    <property type="match status" value="1"/>
</dbReference>
<dbReference type="PANTHER" id="PTHR31987:SF1">
    <property type="entry name" value="GLUTAMINASE A"/>
    <property type="match status" value="1"/>
</dbReference>
<dbReference type="InterPro" id="IPR008928">
    <property type="entry name" value="6-hairpin_glycosidase_sf"/>
</dbReference>
<feature type="region of interest" description="Disordered" evidence="1">
    <location>
        <begin position="801"/>
        <end position="871"/>
    </location>
</feature>
<feature type="domain" description="Glutaminase A central" evidence="4">
    <location>
        <begin position="341"/>
        <end position="696"/>
    </location>
</feature>
<gene>
    <name evidence="6" type="ORF">BXZ70DRAFT_285390</name>
</gene>
<keyword evidence="2" id="KW-0812">Transmembrane</keyword>
<feature type="compositionally biased region" description="Low complexity" evidence="1">
    <location>
        <begin position="836"/>
        <end position="858"/>
    </location>
</feature>
<evidence type="ECO:0000313" key="6">
    <source>
        <dbReference type="EMBL" id="KAH8107238.1"/>
    </source>
</evidence>
<dbReference type="Pfam" id="PF17168">
    <property type="entry name" value="DUF5127"/>
    <property type="match status" value="1"/>
</dbReference>
<evidence type="ECO:0000259" key="4">
    <source>
        <dbReference type="Pfam" id="PF16335"/>
    </source>
</evidence>
<feature type="chain" id="PRO_5035444493" description="DUF1793-domain-containing protein" evidence="3">
    <location>
        <begin position="23"/>
        <end position="904"/>
    </location>
</feature>
<evidence type="ECO:0000256" key="2">
    <source>
        <dbReference type="SAM" id="Phobius"/>
    </source>
</evidence>
<dbReference type="InterPro" id="IPR033433">
    <property type="entry name" value="GtaA_N"/>
</dbReference>
<organism evidence="6 7">
    <name type="scientific">Cristinia sonorae</name>
    <dbReference type="NCBI Taxonomy" id="1940300"/>
    <lineage>
        <taxon>Eukaryota</taxon>
        <taxon>Fungi</taxon>
        <taxon>Dikarya</taxon>
        <taxon>Basidiomycota</taxon>
        <taxon>Agaricomycotina</taxon>
        <taxon>Agaricomycetes</taxon>
        <taxon>Agaricomycetidae</taxon>
        <taxon>Agaricales</taxon>
        <taxon>Pleurotineae</taxon>
        <taxon>Stephanosporaceae</taxon>
        <taxon>Cristinia</taxon>
    </lineage>
</organism>
<dbReference type="GO" id="GO:0005975">
    <property type="term" value="P:carbohydrate metabolic process"/>
    <property type="evidence" value="ECO:0007669"/>
    <property type="project" value="InterPro"/>
</dbReference>
<dbReference type="AlphaFoldDB" id="A0A8K0XV92"/>
<evidence type="ECO:0000259" key="5">
    <source>
        <dbReference type="Pfam" id="PF17168"/>
    </source>
</evidence>
<feature type="compositionally biased region" description="Polar residues" evidence="1">
    <location>
        <begin position="801"/>
        <end position="821"/>
    </location>
</feature>
<evidence type="ECO:0000313" key="7">
    <source>
        <dbReference type="Proteomes" id="UP000813824"/>
    </source>
</evidence>
<evidence type="ECO:0000256" key="1">
    <source>
        <dbReference type="SAM" id="MobiDB-lite"/>
    </source>
</evidence>
<dbReference type="PANTHER" id="PTHR31987">
    <property type="entry name" value="GLUTAMINASE A-RELATED"/>
    <property type="match status" value="1"/>
</dbReference>
<evidence type="ECO:0008006" key="8">
    <source>
        <dbReference type="Google" id="ProtNLM"/>
    </source>
</evidence>